<feature type="transmembrane region" description="Helical" evidence="8">
    <location>
        <begin position="287"/>
        <end position="311"/>
    </location>
</feature>
<dbReference type="InterPro" id="IPR049829">
    <property type="entry name" value="MptA/B-like"/>
</dbReference>
<feature type="transmembrane region" description="Helical" evidence="8">
    <location>
        <begin position="20"/>
        <end position="43"/>
    </location>
</feature>
<keyword evidence="4 8" id="KW-0812">Transmembrane</keyword>
<evidence type="ECO:0000256" key="5">
    <source>
        <dbReference type="ARBA" id="ARBA00022989"/>
    </source>
</evidence>
<feature type="transmembrane region" description="Helical" evidence="8">
    <location>
        <begin position="420"/>
        <end position="442"/>
    </location>
</feature>
<feature type="transmembrane region" description="Helical" evidence="8">
    <location>
        <begin position="488"/>
        <end position="507"/>
    </location>
</feature>
<comment type="subcellular location">
    <subcellularLocation>
        <location evidence="1">Membrane</location>
        <topology evidence="1">Multi-pass membrane protein</topology>
    </subcellularLocation>
</comment>
<evidence type="ECO:0000256" key="2">
    <source>
        <dbReference type="ARBA" id="ARBA00022676"/>
    </source>
</evidence>
<comment type="caution">
    <text evidence="9">The sequence shown here is derived from an EMBL/GenBank/DDBJ whole genome shotgun (WGS) entry which is preliminary data.</text>
</comment>
<dbReference type="GO" id="GO:0016757">
    <property type="term" value="F:glycosyltransferase activity"/>
    <property type="evidence" value="ECO:0007669"/>
    <property type="project" value="UniProtKB-KW"/>
</dbReference>
<keyword evidence="3" id="KW-0808">Transferase</keyword>
<sequence>MKETDTALPGQTVRWSTPGIISATLWGLAGSIMVLFGSFGVGWLPTVSELNTLELFLFLRTTVTGAILSTCVLTIGVWLMLYGWLRLGRSLRQASGQDPERGVLMAQKPRLDVDRDGYIQDPVAMSTSWREPLALWLSENWRRIRNSWWAPGSLKVTNIVTIIWTLPLLATVPIFSRDIFAYVGQGRLVLNGGDPYAVGISTISNWFQLGTDSMWAEDGTPYGPVFIWMEALAVDAADGSLEWALFYLRMLAVAGTTLCLIFTPLLAKQHGIDPARAQWLASANPLFLISYVASGHNDVLMVGFALAAVFFALRKQGVLAVIALTLSVGIKPITVVLLPFIGLMWAPAGARWAKKIWYWFLCGGIFLVLMTIIGYLNGYGFGWVKVMLGTGTGYTFWSPVGFSQMLLSNLGNAFGFNDDLLASVVKLAGRLSSVVLVLFLIFRGPHRQLSIRMTLAFTALVILSPVIHPWYLLWLLPFFAAIGIKDNWQLSWVVFTVAFLIGFGAYDQLHIWRFLELGILPKVISLAISLVLVFWMFFLDRRTSAFFDLRDVGRSLASMGRRLTGNRA</sequence>
<evidence type="ECO:0000313" key="9">
    <source>
        <dbReference type="EMBL" id="MFC0581542.1"/>
    </source>
</evidence>
<reference evidence="9 10" key="1">
    <citation type="submission" date="2024-09" db="EMBL/GenBank/DDBJ databases">
        <authorList>
            <person name="Sun Q."/>
            <person name="Mori K."/>
        </authorList>
    </citation>
    <scope>NUCLEOTIDE SEQUENCE [LARGE SCALE GENOMIC DNA]</scope>
    <source>
        <strain evidence="9 10">NCAIM B.02604</strain>
    </source>
</reference>
<feature type="transmembrane region" description="Helical" evidence="8">
    <location>
        <begin position="318"/>
        <end position="344"/>
    </location>
</feature>
<feature type="transmembrane region" description="Helical" evidence="8">
    <location>
        <begin position="356"/>
        <end position="376"/>
    </location>
</feature>
<dbReference type="Proteomes" id="UP001589862">
    <property type="component" value="Unassembled WGS sequence"/>
</dbReference>
<evidence type="ECO:0000256" key="4">
    <source>
        <dbReference type="ARBA" id="ARBA00022692"/>
    </source>
</evidence>
<dbReference type="EMBL" id="JBHLUB010000018">
    <property type="protein sequence ID" value="MFC0581542.1"/>
    <property type="molecule type" value="Genomic_DNA"/>
</dbReference>
<evidence type="ECO:0000256" key="8">
    <source>
        <dbReference type="SAM" id="Phobius"/>
    </source>
</evidence>
<feature type="transmembrane region" description="Helical" evidence="8">
    <location>
        <begin position="454"/>
        <end position="476"/>
    </location>
</feature>
<keyword evidence="10" id="KW-1185">Reference proteome</keyword>
<dbReference type="RefSeq" id="WP_377458232.1">
    <property type="nucleotide sequence ID" value="NZ_JBHLUB010000018.1"/>
</dbReference>
<evidence type="ECO:0000256" key="1">
    <source>
        <dbReference type="ARBA" id="ARBA00004141"/>
    </source>
</evidence>
<comment type="similarity">
    <text evidence="7">Belongs to the MptA/B family.</text>
</comment>
<dbReference type="Pfam" id="PF26314">
    <property type="entry name" value="MptA_B_family"/>
    <property type="match status" value="2"/>
</dbReference>
<protein>
    <submittedName>
        <fullName evidence="9">Polyprenol phosphomannose-dependent alpha 1,6 mannosyltransferase MptB</fullName>
    </submittedName>
</protein>
<keyword evidence="6 8" id="KW-0472">Membrane</keyword>
<proteinExistence type="inferred from homology"/>
<name>A0ABV6PB07_9MICC</name>
<evidence type="ECO:0000256" key="3">
    <source>
        <dbReference type="ARBA" id="ARBA00022679"/>
    </source>
</evidence>
<feature type="transmembrane region" description="Helical" evidence="8">
    <location>
        <begin position="246"/>
        <end position="267"/>
    </location>
</feature>
<keyword evidence="2 9" id="KW-0328">Glycosyltransferase</keyword>
<feature type="transmembrane region" description="Helical" evidence="8">
    <location>
        <begin position="383"/>
        <end position="400"/>
    </location>
</feature>
<accession>A0ABV6PB07</accession>
<evidence type="ECO:0000313" key="10">
    <source>
        <dbReference type="Proteomes" id="UP001589862"/>
    </source>
</evidence>
<keyword evidence="5 8" id="KW-1133">Transmembrane helix</keyword>
<evidence type="ECO:0000256" key="6">
    <source>
        <dbReference type="ARBA" id="ARBA00023136"/>
    </source>
</evidence>
<gene>
    <name evidence="9" type="primary">mptB</name>
    <name evidence="9" type="ORF">ACFFFR_03940</name>
</gene>
<feature type="transmembrane region" description="Helical" evidence="8">
    <location>
        <begin position="63"/>
        <end position="85"/>
    </location>
</feature>
<organism evidence="9 10">
    <name type="scientific">Micrococcoides hystricis</name>
    <dbReference type="NCBI Taxonomy" id="1572761"/>
    <lineage>
        <taxon>Bacteria</taxon>
        <taxon>Bacillati</taxon>
        <taxon>Actinomycetota</taxon>
        <taxon>Actinomycetes</taxon>
        <taxon>Micrococcales</taxon>
        <taxon>Micrococcaceae</taxon>
        <taxon>Micrococcoides</taxon>
    </lineage>
</organism>
<feature type="transmembrane region" description="Helical" evidence="8">
    <location>
        <begin position="519"/>
        <end position="538"/>
    </location>
</feature>
<dbReference type="NCBIfam" id="NF038066">
    <property type="entry name" value="MptB"/>
    <property type="match status" value="1"/>
</dbReference>
<evidence type="ECO:0000256" key="7">
    <source>
        <dbReference type="ARBA" id="ARBA00043987"/>
    </source>
</evidence>